<feature type="signal peptide" evidence="10">
    <location>
        <begin position="1"/>
        <end position="19"/>
    </location>
</feature>
<evidence type="ECO:0000256" key="2">
    <source>
        <dbReference type="ARBA" id="ARBA00022737"/>
    </source>
</evidence>
<dbReference type="SUPFAM" id="SSF51126">
    <property type="entry name" value="Pectin lyase-like"/>
    <property type="match status" value="1"/>
</dbReference>
<protein>
    <submittedName>
        <fullName evidence="11">Endo-polygalacturonase</fullName>
    </submittedName>
</protein>
<feature type="chain" id="PRO_5039061768" evidence="10">
    <location>
        <begin position="20"/>
        <end position="460"/>
    </location>
</feature>
<keyword evidence="6 9" id="KW-0326">Glycosidase</keyword>
<dbReference type="Gene3D" id="2.160.20.10">
    <property type="entry name" value="Single-stranded right-handed beta-helix, Pectin lyase-like"/>
    <property type="match status" value="1"/>
</dbReference>
<name>A0A9D9IJI7_9BACT</name>
<dbReference type="GO" id="GO:0000272">
    <property type="term" value="P:polysaccharide catabolic process"/>
    <property type="evidence" value="ECO:0007669"/>
    <property type="project" value="UniProtKB-KW"/>
</dbReference>
<dbReference type="PANTHER" id="PTHR31736:SF9">
    <property type="entry name" value="ENDO-XYLOGALACTURONAN HYDROLASE A-RELATED"/>
    <property type="match status" value="1"/>
</dbReference>
<evidence type="ECO:0000313" key="12">
    <source>
        <dbReference type="Proteomes" id="UP000823757"/>
    </source>
</evidence>
<reference evidence="11" key="2">
    <citation type="journal article" date="2021" name="PeerJ">
        <title>Extensive microbial diversity within the chicken gut microbiome revealed by metagenomics and culture.</title>
        <authorList>
            <person name="Gilroy R."/>
            <person name="Ravi A."/>
            <person name="Getino M."/>
            <person name="Pursley I."/>
            <person name="Horton D.L."/>
            <person name="Alikhan N.F."/>
            <person name="Baker D."/>
            <person name="Gharbi K."/>
            <person name="Hall N."/>
            <person name="Watson M."/>
            <person name="Adriaenssens E.M."/>
            <person name="Foster-Nyarko E."/>
            <person name="Jarju S."/>
            <person name="Secka A."/>
            <person name="Antonio M."/>
            <person name="Oren A."/>
            <person name="Chaudhuri R.R."/>
            <person name="La Ragione R."/>
            <person name="Hildebrand F."/>
            <person name="Pallen M.J."/>
        </authorList>
    </citation>
    <scope>NUCLEOTIDE SEQUENCE</scope>
    <source>
        <strain evidence="11">B1-13419</strain>
    </source>
</reference>
<dbReference type="GO" id="GO:0004650">
    <property type="term" value="F:polygalacturonase activity"/>
    <property type="evidence" value="ECO:0007669"/>
    <property type="project" value="InterPro"/>
</dbReference>
<keyword evidence="2" id="KW-0677">Repeat</keyword>
<comment type="caution">
    <text evidence="11">The sequence shown here is derived from an EMBL/GenBank/DDBJ whole genome shotgun (WGS) entry which is preliminary data.</text>
</comment>
<dbReference type="EMBL" id="JADIMD010000021">
    <property type="protein sequence ID" value="MBO8473954.1"/>
    <property type="molecule type" value="Genomic_DNA"/>
</dbReference>
<keyword evidence="5" id="KW-0119">Carbohydrate metabolism</keyword>
<accession>A0A9D9IJI7</accession>
<dbReference type="InterPro" id="IPR000743">
    <property type="entry name" value="Glyco_hydro_28"/>
</dbReference>
<dbReference type="PANTHER" id="PTHR31736">
    <property type="match status" value="1"/>
</dbReference>
<evidence type="ECO:0000256" key="9">
    <source>
        <dbReference type="RuleBase" id="RU361169"/>
    </source>
</evidence>
<keyword evidence="4" id="KW-0325">Glycoprotein</keyword>
<organism evidence="11 12">
    <name type="scientific">Candidatus Cryptobacteroides faecigallinarum</name>
    <dbReference type="NCBI Taxonomy" id="2840763"/>
    <lineage>
        <taxon>Bacteria</taxon>
        <taxon>Pseudomonadati</taxon>
        <taxon>Bacteroidota</taxon>
        <taxon>Bacteroidia</taxon>
        <taxon>Bacteroidales</taxon>
        <taxon>Candidatus Cryptobacteroides</taxon>
    </lineage>
</organism>
<sequence length="460" mass="51184">MKKIIISLLLAMAVIPCMAGRKGDSDLFEVKAGGKKVPVYEVKVSPKDSLLRMKGMDDKKGSAAIYELAAFCTFDIDKPTMVTVKADREVESVKVLPSSRNIKAETDGREITFEAVPGDRLTVEINGDEYHSLHVFANTVETEHYDPSDPDVIYFGPGVHHVSHLVVRSGQTLYIAEGAILYGEMFQREKDGPWSPVISLIGDHIKVRGRGIINGSLCETLTTNLMYVNGNDISIEGVIFVDSSVWTVPVKNSSDVDINNVKLLGYRANSDGIDICNSRNVTVRNCFIRTLDDLIVIKTTVEGGKSEHIHAYGNILWNEVAHAVSVGAEINKDINDVVFEDNDIIHDKGREWTMRVYHCDNALVTNVVFRNLRIEESQNFISLWINKAVWSHSTERGHINGVTFENISAERVANPIMQFLGYDSTHMIENVTVSDVTVNGKKLTEASVRTNEFVKNITIK</sequence>
<keyword evidence="3 9" id="KW-0378">Hydrolase</keyword>
<proteinExistence type="inferred from homology"/>
<evidence type="ECO:0000256" key="5">
    <source>
        <dbReference type="ARBA" id="ARBA00023277"/>
    </source>
</evidence>
<evidence type="ECO:0000256" key="10">
    <source>
        <dbReference type="SAM" id="SignalP"/>
    </source>
</evidence>
<keyword evidence="10" id="KW-0732">Signal</keyword>
<dbReference type="AlphaFoldDB" id="A0A9D9IJI7"/>
<evidence type="ECO:0000313" key="11">
    <source>
        <dbReference type="EMBL" id="MBO8473954.1"/>
    </source>
</evidence>
<comment type="similarity">
    <text evidence="1 9">Belongs to the glycosyl hydrolase 28 family.</text>
</comment>
<dbReference type="Proteomes" id="UP000823757">
    <property type="component" value="Unassembled WGS sequence"/>
</dbReference>
<evidence type="ECO:0000256" key="8">
    <source>
        <dbReference type="ARBA" id="ARBA00037278"/>
    </source>
</evidence>
<reference evidence="11" key="1">
    <citation type="submission" date="2020-10" db="EMBL/GenBank/DDBJ databases">
        <authorList>
            <person name="Gilroy R."/>
        </authorList>
    </citation>
    <scope>NUCLEOTIDE SEQUENCE</scope>
    <source>
        <strain evidence="11">B1-13419</strain>
    </source>
</reference>
<keyword evidence="7" id="KW-0624">Polysaccharide degradation</keyword>
<evidence type="ECO:0000256" key="4">
    <source>
        <dbReference type="ARBA" id="ARBA00023180"/>
    </source>
</evidence>
<gene>
    <name evidence="11" type="ORF">IAB91_01510</name>
</gene>
<evidence type="ECO:0000256" key="1">
    <source>
        <dbReference type="ARBA" id="ARBA00008834"/>
    </source>
</evidence>
<evidence type="ECO:0000256" key="7">
    <source>
        <dbReference type="ARBA" id="ARBA00023326"/>
    </source>
</evidence>
<evidence type="ECO:0000256" key="3">
    <source>
        <dbReference type="ARBA" id="ARBA00022801"/>
    </source>
</evidence>
<dbReference type="InterPro" id="IPR012334">
    <property type="entry name" value="Pectin_lyas_fold"/>
</dbReference>
<evidence type="ECO:0000256" key="6">
    <source>
        <dbReference type="ARBA" id="ARBA00023295"/>
    </source>
</evidence>
<comment type="function">
    <text evidence="8">Pectinolytic enzyme involved in the degradation of xylogalacturonan (xga), a galacturonan backbone heavily substituted with xylose, and which is one important component of the hairy regions of pectin. Activity requires a galacturonic acid backbone substituted with xylose.</text>
</comment>
<dbReference type="Pfam" id="PF00295">
    <property type="entry name" value="Glyco_hydro_28"/>
    <property type="match status" value="1"/>
</dbReference>
<dbReference type="InterPro" id="IPR011050">
    <property type="entry name" value="Pectin_lyase_fold/virulence"/>
</dbReference>